<feature type="transmembrane region" description="Helical" evidence="12">
    <location>
        <begin position="320"/>
        <end position="337"/>
    </location>
</feature>
<feature type="transmembrane region" description="Helical" evidence="12">
    <location>
        <begin position="113"/>
        <end position="134"/>
    </location>
</feature>
<comment type="function">
    <text evidence="12">Mannosyltransferase involved in glycosylphosphatidylinositol-anchor biosynthesis.</text>
</comment>
<evidence type="ECO:0000256" key="1">
    <source>
        <dbReference type="ARBA" id="ARBA00004477"/>
    </source>
</evidence>
<dbReference type="GO" id="GO:0005789">
    <property type="term" value="C:endoplasmic reticulum membrane"/>
    <property type="evidence" value="ECO:0007669"/>
    <property type="project" value="UniProtKB-SubCell"/>
</dbReference>
<evidence type="ECO:0000256" key="10">
    <source>
        <dbReference type="ARBA" id="ARBA00022989"/>
    </source>
</evidence>
<dbReference type="eggNOG" id="KOG2647">
    <property type="taxonomic scope" value="Eukaryota"/>
</dbReference>
<protein>
    <recommendedName>
        <fullName evidence="4 12">GPI mannosyltransferase 2</fullName>
        <ecNumber evidence="12">2.4.1.-</ecNumber>
    </recommendedName>
</protein>
<evidence type="ECO:0000256" key="3">
    <source>
        <dbReference type="ARBA" id="ARBA00008698"/>
    </source>
</evidence>
<keyword evidence="8 12" id="KW-0812">Transmembrane</keyword>
<evidence type="ECO:0000256" key="8">
    <source>
        <dbReference type="ARBA" id="ARBA00022692"/>
    </source>
</evidence>
<dbReference type="EMBL" id="FO082049">
    <property type="protein sequence ID" value="CCE83209.1"/>
    <property type="molecule type" value="Genomic_DNA"/>
</dbReference>
<dbReference type="GO" id="GO:0031501">
    <property type="term" value="C:mannosyltransferase complex"/>
    <property type="evidence" value="ECO:0007669"/>
    <property type="project" value="TreeGrafter"/>
</dbReference>
<reference evidence="15" key="2">
    <citation type="journal article" date="2012" name="G3 (Bethesda)">
        <title>Pichia sorbitophila, an interspecies yeast hybrid reveals early steps of genome resolution following polyploidization.</title>
        <authorList>
            <person name="Leh Louis V."/>
            <person name="Despons L."/>
            <person name="Friedrich A."/>
            <person name="Martin T."/>
            <person name="Durrens P."/>
            <person name="Casaregola S."/>
            <person name="Neuveglise C."/>
            <person name="Fairhead C."/>
            <person name="Marck C."/>
            <person name="Cruz J.A."/>
            <person name="Straub M.L."/>
            <person name="Kugler V."/>
            <person name="Sacerdot C."/>
            <person name="Uzunov Z."/>
            <person name="Thierry A."/>
            <person name="Weiss S."/>
            <person name="Bleykasten C."/>
            <person name="De Montigny J."/>
            <person name="Jacques N."/>
            <person name="Jung P."/>
            <person name="Lemaire M."/>
            <person name="Mallet S."/>
            <person name="Morel G."/>
            <person name="Richard G.F."/>
            <person name="Sarkar A."/>
            <person name="Savel G."/>
            <person name="Schacherer J."/>
            <person name="Seret M.L."/>
            <person name="Talla E."/>
            <person name="Samson G."/>
            <person name="Jubin C."/>
            <person name="Poulain J."/>
            <person name="Vacherie B."/>
            <person name="Barbe V."/>
            <person name="Pelletier E."/>
            <person name="Sherman D.J."/>
            <person name="Westhof E."/>
            <person name="Weissenbach J."/>
            <person name="Baret P.V."/>
            <person name="Wincker P."/>
            <person name="Gaillardin C."/>
            <person name="Dujon B."/>
            <person name="Souciet J.L."/>
        </authorList>
    </citation>
    <scope>NUCLEOTIDE SEQUENCE [LARGE SCALE GENOMIC DNA]</scope>
    <source>
        <strain evidence="15">ATCC MYA-4447 / BCRC 22081 / CBS 7064 / NBRC 10061 / NRRL Y-12695</strain>
    </source>
</reference>
<dbReference type="STRING" id="559304.G8Y6L0"/>
<name>G8Y6L0_PICSO</name>
<feature type="transmembrane region" description="Helical" evidence="12">
    <location>
        <begin position="403"/>
        <end position="423"/>
    </location>
</feature>
<evidence type="ECO:0000256" key="11">
    <source>
        <dbReference type="ARBA" id="ARBA00023136"/>
    </source>
</evidence>
<dbReference type="EC" id="2.4.1.-" evidence="12"/>
<evidence type="ECO:0000313" key="15">
    <source>
        <dbReference type="Proteomes" id="UP000005222"/>
    </source>
</evidence>
<evidence type="ECO:0000256" key="7">
    <source>
        <dbReference type="ARBA" id="ARBA00022679"/>
    </source>
</evidence>
<comment type="subcellular location">
    <subcellularLocation>
        <location evidence="1 12">Endoplasmic reticulum membrane</location>
        <topology evidence="1 12">Multi-pass membrane protein</topology>
    </subcellularLocation>
</comment>
<accession>G8Y6L0</accession>
<evidence type="ECO:0000256" key="5">
    <source>
        <dbReference type="ARBA" id="ARBA00022502"/>
    </source>
</evidence>
<keyword evidence="11 12" id="KW-0472">Membrane</keyword>
<feature type="transmembrane region" description="Helical" evidence="12">
    <location>
        <begin position="7"/>
        <end position="25"/>
    </location>
</feature>
<keyword evidence="9 12" id="KW-0256">Endoplasmic reticulum</keyword>
<evidence type="ECO:0000256" key="9">
    <source>
        <dbReference type="ARBA" id="ARBA00022824"/>
    </source>
</evidence>
<keyword evidence="15" id="KW-1185">Reference proteome</keyword>
<evidence type="ECO:0000256" key="2">
    <source>
        <dbReference type="ARBA" id="ARBA00004687"/>
    </source>
</evidence>
<dbReference type="OrthoDB" id="10252502at2759"/>
<dbReference type="UniPathway" id="UPA00196"/>
<dbReference type="FunCoup" id="G8Y6L0">
    <property type="interactions" value="498"/>
</dbReference>
<evidence type="ECO:0000256" key="12">
    <source>
        <dbReference type="RuleBase" id="RU363112"/>
    </source>
</evidence>
<dbReference type="PANTHER" id="PTHR12468">
    <property type="entry name" value="GPI MANNOSYLTRANSFERASE 2"/>
    <property type="match status" value="1"/>
</dbReference>
<feature type="transmembrane region" description="Helical" evidence="12">
    <location>
        <begin position="155"/>
        <end position="173"/>
    </location>
</feature>
<dbReference type="OMA" id="FRFIMYA"/>
<reference evidence="14" key="1">
    <citation type="submission" date="2011-10" db="EMBL/GenBank/DDBJ databases">
        <authorList>
            <person name="Genoscope - CEA"/>
        </authorList>
    </citation>
    <scope>NUCLEOTIDE SEQUENCE</scope>
</reference>
<dbReference type="HOGENOM" id="CLU_029048_0_0_1"/>
<proteinExistence type="inferred from homology"/>
<keyword evidence="6 12" id="KW-0328">Glycosyltransferase</keyword>
<feature type="transmembrane region" description="Helical" evidence="12">
    <location>
        <begin position="375"/>
        <end position="391"/>
    </location>
</feature>
<comment type="pathway">
    <text evidence="2 12">Glycolipid biosynthesis; glycosylphosphatidylinositol-anchor biosynthesis.</text>
</comment>
<dbReference type="PANTHER" id="PTHR12468:SF2">
    <property type="entry name" value="GPI MANNOSYLTRANSFERASE 2"/>
    <property type="match status" value="1"/>
</dbReference>
<organism evidence="14 15">
    <name type="scientific">Pichia sorbitophila (strain ATCC MYA-4447 / BCRC 22081 / CBS 7064 / NBRC 10061 / NRRL Y-12695)</name>
    <name type="common">Hybrid yeast</name>
    <dbReference type="NCBI Taxonomy" id="559304"/>
    <lineage>
        <taxon>Eukaryota</taxon>
        <taxon>Fungi</taxon>
        <taxon>Dikarya</taxon>
        <taxon>Ascomycota</taxon>
        <taxon>Saccharomycotina</taxon>
        <taxon>Pichiomycetes</taxon>
        <taxon>Debaryomycetaceae</taxon>
        <taxon>Millerozyma</taxon>
    </lineage>
</organism>
<dbReference type="InParanoid" id="G8Y6L0"/>
<dbReference type="AlphaFoldDB" id="G8Y6L0"/>
<sequence>MNEIWSILKAASLVKFIQIIIIYFTPVRFDTSSQILLDKYSTDKLDIIESSRLPFIREFLEGVVEKFVTWDSVYFADLFVEDIKYEHQFVFCPLWWRLIKHSSGETPNFYTSLLRSLAISNICHVASSVVLFFLTRSIFSRSKLFGQKSTRLAHLSSMISLVSPAGVFLTAPYSESLCALLSFTAFYLRDASLRGSKVGTDGKESTLKSQWYSKILYLLSGTVVAVSFGVRANALLLGALFLYDLYDFYTTSEAHYDCVYPLIAGAQLFVAIIIQNWHAYSIFCPQRGEWCNYFIPSLFRYAQKHYWNNGFLSYWTPNNIPNFLFALPTILISTLGMRFFTVEYPVKEVLPVIIVNGLLLMGGLLFWHVQILTRVASFTPLMYWFLAASLVSNNSSYKHFAKFALQFIVIWTLAQTSLFAAFLPPA</sequence>
<dbReference type="EMBL" id="FO082048">
    <property type="protein sequence ID" value="CCE84240.1"/>
    <property type="molecule type" value="Genomic_DNA"/>
</dbReference>
<feature type="transmembrane region" description="Helical" evidence="12">
    <location>
        <begin position="258"/>
        <end position="277"/>
    </location>
</feature>
<dbReference type="GO" id="GO:0000009">
    <property type="term" value="F:alpha-1,6-mannosyltransferase activity"/>
    <property type="evidence" value="ECO:0007669"/>
    <property type="project" value="InterPro"/>
</dbReference>
<evidence type="ECO:0000313" key="13">
    <source>
        <dbReference type="EMBL" id="CCE83209.1"/>
    </source>
</evidence>
<dbReference type="InterPro" id="IPR007315">
    <property type="entry name" value="PIG-V/Gpi18"/>
</dbReference>
<evidence type="ECO:0000256" key="4">
    <source>
        <dbReference type="ARBA" id="ARBA00013795"/>
    </source>
</evidence>
<dbReference type="Pfam" id="PF04188">
    <property type="entry name" value="Mannosyl_trans2"/>
    <property type="match status" value="2"/>
</dbReference>
<dbReference type="Proteomes" id="UP000005222">
    <property type="component" value="Chromosome L"/>
</dbReference>
<evidence type="ECO:0000313" key="14">
    <source>
        <dbReference type="EMBL" id="CCE84240.1"/>
    </source>
</evidence>
<dbReference type="GO" id="GO:0004376">
    <property type="term" value="F:GPI mannosyltransferase activity"/>
    <property type="evidence" value="ECO:0007669"/>
    <property type="project" value="InterPro"/>
</dbReference>
<feature type="transmembrane region" description="Helical" evidence="12">
    <location>
        <begin position="215"/>
        <end position="246"/>
    </location>
</feature>
<dbReference type="GO" id="GO:0006506">
    <property type="term" value="P:GPI anchor biosynthetic process"/>
    <property type="evidence" value="ECO:0007669"/>
    <property type="project" value="UniProtKB-UniPathway"/>
</dbReference>
<keyword evidence="5 12" id="KW-0337">GPI-anchor biosynthesis</keyword>
<feature type="transmembrane region" description="Helical" evidence="12">
    <location>
        <begin position="349"/>
        <end position="369"/>
    </location>
</feature>
<dbReference type="Proteomes" id="UP000005222">
    <property type="component" value="Chromosome K"/>
</dbReference>
<keyword evidence="7 12" id="KW-0808">Transferase</keyword>
<evidence type="ECO:0000256" key="6">
    <source>
        <dbReference type="ARBA" id="ARBA00022676"/>
    </source>
</evidence>
<comment type="similarity">
    <text evidence="3 12">Belongs to the PIGV family.</text>
</comment>
<keyword evidence="10 12" id="KW-1133">Transmembrane helix</keyword>
<gene>
    <name evidence="14" type="primary">Piso0_003781</name>
    <name evidence="13" type="ORF">GNLVRS01_PISO0K02430g</name>
    <name evidence="14" type="ORF">GNLVRS01_PISO0L02431g</name>
</gene>